<sequence>MFKNTKTAVITFFGEITPRYVYYNGGELACYPYKVTTQVCKVCHQVGHRSDVCPQPDTQVCHDCGQRDPATGHECSPKCAACGEGHLTGDRSCRKRLNSPQKRTSRASVHQPTLNDTSPKPPQRLRWFSSGDEQSALGPLSGVARDSPKVRL</sequence>
<protein>
    <submittedName>
        <fullName evidence="2">Uncharacterized protein</fullName>
    </submittedName>
</protein>
<accession>A0A9J6CTC2</accession>
<feature type="region of interest" description="Disordered" evidence="1">
    <location>
        <begin position="85"/>
        <end position="152"/>
    </location>
</feature>
<dbReference type="GO" id="GO:0003676">
    <property type="term" value="F:nucleic acid binding"/>
    <property type="evidence" value="ECO:0007669"/>
    <property type="project" value="InterPro"/>
</dbReference>
<dbReference type="Gene3D" id="4.10.60.10">
    <property type="entry name" value="Zinc finger, CCHC-type"/>
    <property type="match status" value="1"/>
</dbReference>
<name>A0A9J6CTC2_RHIMP</name>
<keyword evidence="3" id="KW-1185">Reference proteome</keyword>
<dbReference type="Proteomes" id="UP000821866">
    <property type="component" value="Unassembled WGS sequence"/>
</dbReference>
<organism evidence="2 3">
    <name type="scientific">Rhipicephalus microplus</name>
    <name type="common">Cattle tick</name>
    <name type="synonym">Boophilus microplus</name>
    <dbReference type="NCBI Taxonomy" id="6941"/>
    <lineage>
        <taxon>Eukaryota</taxon>
        <taxon>Metazoa</taxon>
        <taxon>Ecdysozoa</taxon>
        <taxon>Arthropoda</taxon>
        <taxon>Chelicerata</taxon>
        <taxon>Arachnida</taxon>
        <taxon>Acari</taxon>
        <taxon>Parasitiformes</taxon>
        <taxon>Ixodida</taxon>
        <taxon>Ixodoidea</taxon>
        <taxon>Ixodidae</taxon>
        <taxon>Rhipicephalinae</taxon>
        <taxon>Rhipicephalus</taxon>
        <taxon>Boophilus</taxon>
    </lineage>
</organism>
<comment type="caution">
    <text evidence="2">The sequence shown here is derived from an EMBL/GenBank/DDBJ whole genome shotgun (WGS) entry which is preliminary data.</text>
</comment>
<dbReference type="SUPFAM" id="SSF57756">
    <property type="entry name" value="Retrovirus zinc finger-like domains"/>
    <property type="match status" value="1"/>
</dbReference>
<feature type="compositionally biased region" description="Polar residues" evidence="1">
    <location>
        <begin position="98"/>
        <end position="118"/>
    </location>
</feature>
<dbReference type="InterPro" id="IPR036875">
    <property type="entry name" value="Znf_CCHC_sf"/>
</dbReference>
<proteinExistence type="predicted"/>
<gene>
    <name evidence="2" type="ORF">HPB51_029763</name>
</gene>
<dbReference type="AlphaFoldDB" id="A0A9J6CTC2"/>
<reference evidence="2" key="2">
    <citation type="submission" date="2021-09" db="EMBL/GenBank/DDBJ databases">
        <authorList>
            <person name="Jia N."/>
            <person name="Wang J."/>
            <person name="Shi W."/>
            <person name="Du L."/>
            <person name="Sun Y."/>
            <person name="Zhan W."/>
            <person name="Jiang J."/>
            <person name="Wang Q."/>
            <person name="Zhang B."/>
            <person name="Ji P."/>
            <person name="Sakyi L.B."/>
            <person name="Cui X."/>
            <person name="Yuan T."/>
            <person name="Jiang B."/>
            <person name="Yang W."/>
            <person name="Lam T.T.-Y."/>
            <person name="Chang Q."/>
            <person name="Ding S."/>
            <person name="Wang X."/>
            <person name="Zhu J."/>
            <person name="Ruan X."/>
            <person name="Zhao L."/>
            <person name="Wei J."/>
            <person name="Que T."/>
            <person name="Du C."/>
            <person name="Cheng J."/>
            <person name="Dai P."/>
            <person name="Han X."/>
            <person name="Huang E."/>
            <person name="Gao Y."/>
            <person name="Liu J."/>
            <person name="Shao H."/>
            <person name="Ye R."/>
            <person name="Li L."/>
            <person name="Wei W."/>
            <person name="Wang X."/>
            <person name="Wang C."/>
            <person name="Huo Q."/>
            <person name="Li W."/>
            <person name="Guo W."/>
            <person name="Chen H."/>
            <person name="Chen S."/>
            <person name="Zhou L."/>
            <person name="Zhou L."/>
            <person name="Ni X."/>
            <person name="Tian J."/>
            <person name="Zhou Y."/>
            <person name="Sheng Y."/>
            <person name="Liu T."/>
            <person name="Pan Y."/>
            <person name="Xia L."/>
            <person name="Li J."/>
            <person name="Zhao F."/>
            <person name="Cao W."/>
        </authorList>
    </citation>
    <scope>NUCLEOTIDE SEQUENCE</scope>
    <source>
        <strain evidence="2">Rmic-2018</strain>
        <tissue evidence="2">Larvae</tissue>
    </source>
</reference>
<evidence type="ECO:0000256" key="1">
    <source>
        <dbReference type="SAM" id="MobiDB-lite"/>
    </source>
</evidence>
<dbReference type="EMBL" id="JABSTU010006872">
    <property type="protein sequence ID" value="KAH7931735.1"/>
    <property type="molecule type" value="Genomic_DNA"/>
</dbReference>
<evidence type="ECO:0000313" key="2">
    <source>
        <dbReference type="EMBL" id="KAH7931735.1"/>
    </source>
</evidence>
<evidence type="ECO:0000313" key="3">
    <source>
        <dbReference type="Proteomes" id="UP000821866"/>
    </source>
</evidence>
<reference evidence="2" key="1">
    <citation type="journal article" date="2020" name="Cell">
        <title>Large-Scale Comparative Analyses of Tick Genomes Elucidate Their Genetic Diversity and Vector Capacities.</title>
        <authorList>
            <consortium name="Tick Genome and Microbiome Consortium (TIGMIC)"/>
            <person name="Jia N."/>
            <person name="Wang J."/>
            <person name="Shi W."/>
            <person name="Du L."/>
            <person name="Sun Y."/>
            <person name="Zhan W."/>
            <person name="Jiang J.F."/>
            <person name="Wang Q."/>
            <person name="Zhang B."/>
            <person name="Ji P."/>
            <person name="Bell-Sakyi L."/>
            <person name="Cui X.M."/>
            <person name="Yuan T.T."/>
            <person name="Jiang B.G."/>
            <person name="Yang W.F."/>
            <person name="Lam T.T."/>
            <person name="Chang Q.C."/>
            <person name="Ding S.J."/>
            <person name="Wang X.J."/>
            <person name="Zhu J.G."/>
            <person name="Ruan X.D."/>
            <person name="Zhao L."/>
            <person name="Wei J.T."/>
            <person name="Ye R.Z."/>
            <person name="Que T.C."/>
            <person name="Du C.H."/>
            <person name="Zhou Y.H."/>
            <person name="Cheng J.X."/>
            <person name="Dai P.F."/>
            <person name="Guo W.B."/>
            <person name="Han X.H."/>
            <person name="Huang E.J."/>
            <person name="Li L.F."/>
            <person name="Wei W."/>
            <person name="Gao Y.C."/>
            <person name="Liu J.Z."/>
            <person name="Shao H.Z."/>
            <person name="Wang X."/>
            <person name="Wang C.C."/>
            <person name="Yang T.C."/>
            <person name="Huo Q.B."/>
            <person name="Li W."/>
            <person name="Chen H.Y."/>
            <person name="Chen S.E."/>
            <person name="Zhou L.G."/>
            <person name="Ni X.B."/>
            <person name="Tian J.H."/>
            <person name="Sheng Y."/>
            <person name="Liu T."/>
            <person name="Pan Y.S."/>
            <person name="Xia L.Y."/>
            <person name="Li J."/>
            <person name="Zhao F."/>
            <person name="Cao W.C."/>
        </authorList>
    </citation>
    <scope>NUCLEOTIDE SEQUENCE</scope>
    <source>
        <strain evidence="2">Rmic-2018</strain>
    </source>
</reference>
<dbReference type="GO" id="GO:0008270">
    <property type="term" value="F:zinc ion binding"/>
    <property type="evidence" value="ECO:0007669"/>
    <property type="project" value="InterPro"/>
</dbReference>